<dbReference type="CTD" id="79170"/>
<evidence type="ECO:0000313" key="4">
    <source>
        <dbReference type="RefSeq" id="XP_027575502.2"/>
    </source>
</evidence>
<keyword evidence="3" id="KW-1185">Reference proteome</keyword>
<reference evidence="4" key="1">
    <citation type="submission" date="2025-08" db="UniProtKB">
        <authorList>
            <consortium name="RefSeq"/>
        </authorList>
    </citation>
    <scope>IDENTIFICATION</scope>
    <source>
        <tissue evidence="4">Muscle</tissue>
    </source>
</reference>
<gene>
    <name evidence="4" type="primary">PRR15L</name>
</gene>
<dbReference type="GeneID" id="113987205"/>
<dbReference type="InterPro" id="IPR028237">
    <property type="entry name" value="PRR15"/>
</dbReference>
<sequence>MRDLGSVLTPPPGIWDHFYPLPGIPKGPGIPSAVPVGILALRFSRDPGRATPRSRAGEPPARPHAGTRPVGTHPVRGHPVGSSGRHEPAPFRPIPPAAGALDPRAARPRVHVPPRGRRGGDTGAPTASPVRWRPPGATQSHPGGAGTAPRHEYSAQPGPAPLFAPAGGVWARVHLDGNTGTAAGERHLPAPPGRDTPGTPPGYPGRGSCRMADSHGWWKLTFLRKRQAAPTVLYETPDGPAAPGGDTQEGTGPEGPPGFAARLEKLVDKSTKGKHVKVSHSGRFKEKKKVRATLAEHPNLCGAAEREEK</sequence>
<dbReference type="PANTHER" id="PTHR14581">
    <property type="match status" value="1"/>
</dbReference>
<feature type="region of interest" description="Disordered" evidence="2">
    <location>
        <begin position="179"/>
        <end position="208"/>
    </location>
</feature>
<evidence type="ECO:0000256" key="2">
    <source>
        <dbReference type="SAM" id="MobiDB-lite"/>
    </source>
</evidence>
<feature type="compositionally biased region" description="Basic residues" evidence="2">
    <location>
        <begin position="106"/>
        <end position="117"/>
    </location>
</feature>
<feature type="compositionally biased region" description="Pro residues" evidence="2">
    <location>
        <begin position="189"/>
        <end position="203"/>
    </location>
</feature>
<feature type="region of interest" description="Disordered" evidence="2">
    <location>
        <begin position="234"/>
        <end position="260"/>
    </location>
</feature>
<accession>A0A6J2GJZ6</accession>
<organism evidence="3 4">
    <name type="scientific">Pipra filicauda</name>
    <name type="common">Wire-tailed manakin</name>
    <dbReference type="NCBI Taxonomy" id="649802"/>
    <lineage>
        <taxon>Eukaryota</taxon>
        <taxon>Metazoa</taxon>
        <taxon>Chordata</taxon>
        <taxon>Craniata</taxon>
        <taxon>Vertebrata</taxon>
        <taxon>Euteleostomi</taxon>
        <taxon>Archelosauria</taxon>
        <taxon>Archosauria</taxon>
        <taxon>Dinosauria</taxon>
        <taxon>Saurischia</taxon>
        <taxon>Theropoda</taxon>
        <taxon>Coelurosauria</taxon>
        <taxon>Aves</taxon>
        <taxon>Neognathae</taxon>
        <taxon>Neoaves</taxon>
        <taxon>Telluraves</taxon>
        <taxon>Australaves</taxon>
        <taxon>Passeriformes</taxon>
        <taxon>Pipridae</taxon>
        <taxon>Pipra</taxon>
    </lineage>
</organism>
<protein>
    <submittedName>
        <fullName evidence="4">Proline-rich protein 15-like protein isoform X1</fullName>
    </submittedName>
</protein>
<dbReference type="AlphaFoldDB" id="A0A6J2GJZ6"/>
<dbReference type="PANTHER" id="PTHR14581:SF5">
    <property type="entry name" value="PROLINE-RICH PROTEIN 15-LIKE PROTEIN"/>
    <property type="match status" value="1"/>
</dbReference>
<evidence type="ECO:0000256" key="1">
    <source>
        <dbReference type="ARBA" id="ARBA00010096"/>
    </source>
</evidence>
<feature type="region of interest" description="Disordered" evidence="2">
    <location>
        <begin position="45"/>
        <end position="160"/>
    </location>
</feature>
<dbReference type="RefSeq" id="XP_027575502.2">
    <property type="nucleotide sequence ID" value="XM_027719701.2"/>
</dbReference>
<evidence type="ECO:0000313" key="3">
    <source>
        <dbReference type="Proteomes" id="UP000504627"/>
    </source>
</evidence>
<dbReference type="Proteomes" id="UP000504627">
    <property type="component" value="Unplaced"/>
</dbReference>
<proteinExistence type="inferred from homology"/>
<dbReference type="InParanoid" id="A0A6J2GJZ6"/>
<dbReference type="Pfam" id="PF15321">
    <property type="entry name" value="ATAD4"/>
    <property type="match status" value="1"/>
</dbReference>
<comment type="similarity">
    <text evidence="1">Belongs to the PRR15 family.</text>
</comment>
<name>A0A6J2GJZ6_9PASS</name>